<proteinExistence type="predicted"/>
<evidence type="ECO:0000313" key="2">
    <source>
        <dbReference type="Proteomes" id="UP000478417"/>
    </source>
</evidence>
<dbReference type="EMBL" id="JAAGNX010000003">
    <property type="protein sequence ID" value="NDV63397.1"/>
    <property type="molecule type" value="Genomic_DNA"/>
</dbReference>
<name>A0A6B2M5J6_9BACT</name>
<dbReference type="Proteomes" id="UP000478417">
    <property type="component" value="Unassembled WGS sequence"/>
</dbReference>
<protein>
    <submittedName>
        <fullName evidence="1">Uncharacterized protein</fullName>
    </submittedName>
</protein>
<reference evidence="1 2" key="1">
    <citation type="submission" date="2020-02" db="EMBL/GenBank/DDBJ databases">
        <title>Albibacoteraceae fam. nov., the first described family within the subdivision 4 Verrucomicrobia.</title>
        <authorList>
            <person name="Xi F."/>
        </authorList>
    </citation>
    <scope>NUCLEOTIDE SEQUENCE [LARGE SCALE GENOMIC DNA]</scope>
    <source>
        <strain evidence="1 2">CK1056</strain>
    </source>
</reference>
<keyword evidence="2" id="KW-1185">Reference proteome</keyword>
<comment type="caution">
    <text evidence="1">The sequence shown here is derived from an EMBL/GenBank/DDBJ whole genome shotgun (WGS) entry which is preliminary data.</text>
</comment>
<evidence type="ECO:0000313" key="1">
    <source>
        <dbReference type="EMBL" id="NDV63397.1"/>
    </source>
</evidence>
<dbReference type="RefSeq" id="WP_163966922.1">
    <property type="nucleotide sequence ID" value="NZ_JAAGNX010000003.1"/>
</dbReference>
<gene>
    <name evidence="1" type="ORF">G0Q06_13105</name>
</gene>
<organism evidence="1 2">
    <name type="scientific">Oceanipulchritudo coccoides</name>
    <dbReference type="NCBI Taxonomy" id="2706888"/>
    <lineage>
        <taxon>Bacteria</taxon>
        <taxon>Pseudomonadati</taxon>
        <taxon>Verrucomicrobiota</taxon>
        <taxon>Opitutia</taxon>
        <taxon>Puniceicoccales</taxon>
        <taxon>Oceanipulchritudinaceae</taxon>
        <taxon>Oceanipulchritudo</taxon>
    </lineage>
</organism>
<sequence>MLTTSFEKPLAQGGQTRQETKEEVLFFTTDEYYPVNDTVLARFGGAAKLLEKFSTFLSDLDYIDSRTRNQIKQFLGIDDTITPVLRYSRETFFVNSDYVFGGTEYLGSSVMTIYGPQDIASSPTLQSFMELMGVSDPLQYNRIVNVRHYTETIWRKPGE</sequence>
<accession>A0A6B2M5J6</accession>
<dbReference type="AlphaFoldDB" id="A0A6B2M5J6"/>